<dbReference type="Proteomes" id="UP000828390">
    <property type="component" value="Unassembled WGS sequence"/>
</dbReference>
<dbReference type="AlphaFoldDB" id="A0A9D4QQP4"/>
<accession>A0A9D4QQP4</accession>
<evidence type="ECO:0000313" key="3">
    <source>
        <dbReference type="Proteomes" id="UP000828390"/>
    </source>
</evidence>
<feature type="compositionally biased region" description="Acidic residues" evidence="1">
    <location>
        <begin position="101"/>
        <end position="110"/>
    </location>
</feature>
<feature type="compositionally biased region" description="Polar residues" evidence="1">
    <location>
        <begin position="71"/>
        <end position="95"/>
    </location>
</feature>
<reference evidence="2" key="2">
    <citation type="submission" date="2020-11" db="EMBL/GenBank/DDBJ databases">
        <authorList>
            <person name="McCartney M.A."/>
            <person name="Auch B."/>
            <person name="Kono T."/>
            <person name="Mallez S."/>
            <person name="Becker A."/>
            <person name="Gohl D.M."/>
            <person name="Silverstein K.A.T."/>
            <person name="Koren S."/>
            <person name="Bechman K.B."/>
            <person name="Herman A."/>
            <person name="Abrahante J.E."/>
            <person name="Garbe J."/>
        </authorList>
    </citation>
    <scope>NUCLEOTIDE SEQUENCE</scope>
    <source>
        <strain evidence="2">Duluth1</strain>
        <tissue evidence="2">Whole animal</tissue>
    </source>
</reference>
<evidence type="ECO:0000256" key="1">
    <source>
        <dbReference type="SAM" id="MobiDB-lite"/>
    </source>
</evidence>
<feature type="region of interest" description="Disordered" evidence="1">
    <location>
        <begin position="43"/>
        <end position="119"/>
    </location>
</feature>
<keyword evidence="3" id="KW-1185">Reference proteome</keyword>
<gene>
    <name evidence="2" type="ORF">DPMN_113271</name>
</gene>
<sequence>MSQGIQQATFALQTHLLSEESGVNESVRDASVQSESFFMDYSSVESVRDNSESGSMDYSSVRDASVDSECDQSSVDSTDTSIADQRNQTFQTDPLINQDPETMETDDGDESLSTSGPKT</sequence>
<protein>
    <submittedName>
        <fullName evidence="2">Uncharacterized protein</fullName>
    </submittedName>
</protein>
<evidence type="ECO:0000313" key="2">
    <source>
        <dbReference type="EMBL" id="KAH3839834.1"/>
    </source>
</evidence>
<organism evidence="2 3">
    <name type="scientific">Dreissena polymorpha</name>
    <name type="common">Zebra mussel</name>
    <name type="synonym">Mytilus polymorpha</name>
    <dbReference type="NCBI Taxonomy" id="45954"/>
    <lineage>
        <taxon>Eukaryota</taxon>
        <taxon>Metazoa</taxon>
        <taxon>Spiralia</taxon>
        <taxon>Lophotrochozoa</taxon>
        <taxon>Mollusca</taxon>
        <taxon>Bivalvia</taxon>
        <taxon>Autobranchia</taxon>
        <taxon>Heteroconchia</taxon>
        <taxon>Euheterodonta</taxon>
        <taxon>Imparidentia</taxon>
        <taxon>Neoheterodontei</taxon>
        <taxon>Myida</taxon>
        <taxon>Dreissenoidea</taxon>
        <taxon>Dreissenidae</taxon>
        <taxon>Dreissena</taxon>
    </lineage>
</organism>
<dbReference type="EMBL" id="JAIWYP010000004">
    <property type="protein sequence ID" value="KAH3839834.1"/>
    <property type="molecule type" value="Genomic_DNA"/>
</dbReference>
<proteinExistence type="predicted"/>
<reference evidence="2" key="1">
    <citation type="journal article" date="2019" name="bioRxiv">
        <title>The Genome of the Zebra Mussel, Dreissena polymorpha: A Resource for Invasive Species Research.</title>
        <authorList>
            <person name="McCartney M.A."/>
            <person name="Auch B."/>
            <person name="Kono T."/>
            <person name="Mallez S."/>
            <person name="Zhang Y."/>
            <person name="Obille A."/>
            <person name="Becker A."/>
            <person name="Abrahante J.E."/>
            <person name="Garbe J."/>
            <person name="Badalamenti J.P."/>
            <person name="Herman A."/>
            <person name="Mangelson H."/>
            <person name="Liachko I."/>
            <person name="Sullivan S."/>
            <person name="Sone E.D."/>
            <person name="Koren S."/>
            <person name="Silverstein K.A.T."/>
            <person name="Beckman K.B."/>
            <person name="Gohl D.M."/>
        </authorList>
    </citation>
    <scope>NUCLEOTIDE SEQUENCE</scope>
    <source>
        <strain evidence="2">Duluth1</strain>
        <tissue evidence="2">Whole animal</tissue>
    </source>
</reference>
<comment type="caution">
    <text evidence="2">The sequence shown here is derived from an EMBL/GenBank/DDBJ whole genome shotgun (WGS) entry which is preliminary data.</text>
</comment>
<name>A0A9D4QQP4_DREPO</name>